<evidence type="ECO:0000313" key="2">
    <source>
        <dbReference type="EMBL" id="KAK7362521.1"/>
    </source>
</evidence>
<organism evidence="2 3">
    <name type="scientific">Canavalia gladiata</name>
    <name type="common">Sword bean</name>
    <name type="synonym">Dolichos gladiatus</name>
    <dbReference type="NCBI Taxonomy" id="3824"/>
    <lineage>
        <taxon>Eukaryota</taxon>
        <taxon>Viridiplantae</taxon>
        <taxon>Streptophyta</taxon>
        <taxon>Embryophyta</taxon>
        <taxon>Tracheophyta</taxon>
        <taxon>Spermatophyta</taxon>
        <taxon>Magnoliopsida</taxon>
        <taxon>eudicotyledons</taxon>
        <taxon>Gunneridae</taxon>
        <taxon>Pentapetalae</taxon>
        <taxon>rosids</taxon>
        <taxon>fabids</taxon>
        <taxon>Fabales</taxon>
        <taxon>Fabaceae</taxon>
        <taxon>Papilionoideae</taxon>
        <taxon>50 kb inversion clade</taxon>
        <taxon>NPAAA clade</taxon>
        <taxon>indigoferoid/millettioid clade</taxon>
        <taxon>Phaseoleae</taxon>
        <taxon>Canavalia</taxon>
    </lineage>
</organism>
<keyword evidence="3" id="KW-1185">Reference proteome</keyword>
<dbReference type="EMBL" id="JAYMYQ010000001">
    <property type="protein sequence ID" value="KAK7362521.1"/>
    <property type="molecule type" value="Genomic_DNA"/>
</dbReference>
<dbReference type="Proteomes" id="UP001367508">
    <property type="component" value="Unassembled WGS sequence"/>
</dbReference>
<evidence type="ECO:0000256" key="1">
    <source>
        <dbReference type="SAM" id="MobiDB-lite"/>
    </source>
</evidence>
<dbReference type="AlphaFoldDB" id="A0AAN9MXN5"/>
<feature type="region of interest" description="Disordered" evidence="1">
    <location>
        <begin position="26"/>
        <end position="46"/>
    </location>
</feature>
<protein>
    <submittedName>
        <fullName evidence="2">Uncharacterized protein</fullName>
    </submittedName>
</protein>
<name>A0AAN9MXN5_CANGL</name>
<sequence>MSIIGLRVLLLPRQLEVALERRLDGVGEGTPERNSQRPGEPRAWLSSTSDSLFSHRRQPCLLYDLHSDVSLEPNVAYKVVVRLQFPPLSRVILCFSRAPSKSPVVRRSAGAPVNTILFCLRFSISYYSSRHSRFRWIWLISFGAVCFSTVTKQKSGTNKLFSKLRESSNPLGDSLKKK</sequence>
<evidence type="ECO:0000313" key="3">
    <source>
        <dbReference type="Proteomes" id="UP001367508"/>
    </source>
</evidence>
<feature type="compositionally biased region" description="Basic and acidic residues" evidence="1">
    <location>
        <begin position="26"/>
        <end position="35"/>
    </location>
</feature>
<accession>A0AAN9MXN5</accession>
<reference evidence="2 3" key="1">
    <citation type="submission" date="2024-01" db="EMBL/GenBank/DDBJ databases">
        <title>The genomes of 5 underutilized Papilionoideae crops provide insights into root nodulation and disease resistanc.</title>
        <authorList>
            <person name="Jiang F."/>
        </authorList>
    </citation>
    <scope>NUCLEOTIDE SEQUENCE [LARGE SCALE GENOMIC DNA]</scope>
    <source>
        <strain evidence="2">LVBAO_FW01</strain>
        <tissue evidence="2">Leaves</tissue>
    </source>
</reference>
<proteinExistence type="predicted"/>
<comment type="caution">
    <text evidence="2">The sequence shown here is derived from an EMBL/GenBank/DDBJ whole genome shotgun (WGS) entry which is preliminary data.</text>
</comment>
<gene>
    <name evidence="2" type="ORF">VNO77_04637</name>
</gene>